<dbReference type="Proteomes" id="UP000324326">
    <property type="component" value="Unassembled WGS sequence"/>
</dbReference>
<dbReference type="RefSeq" id="WP_148955683.1">
    <property type="nucleotide sequence ID" value="NZ_QSND01000001.1"/>
</dbReference>
<dbReference type="EMBL" id="QSND01000001">
    <property type="protein sequence ID" value="KAA6452946.1"/>
    <property type="molecule type" value="Genomic_DNA"/>
</dbReference>
<organism evidence="1 2">
    <name type="scientific">Bacillus swezeyi</name>
    <dbReference type="NCBI Taxonomy" id="1925020"/>
    <lineage>
        <taxon>Bacteria</taxon>
        <taxon>Bacillati</taxon>
        <taxon>Bacillota</taxon>
        <taxon>Bacilli</taxon>
        <taxon>Bacillales</taxon>
        <taxon>Bacillaceae</taxon>
        <taxon>Bacillus</taxon>
    </lineage>
</organism>
<dbReference type="STRING" id="1925020.BTA30_06405"/>
<evidence type="ECO:0000313" key="2">
    <source>
        <dbReference type="Proteomes" id="UP000324326"/>
    </source>
</evidence>
<gene>
    <name evidence="1" type="ORF">DX927_01660</name>
</gene>
<accession>A0A5M8S0P8</accession>
<evidence type="ECO:0000313" key="1">
    <source>
        <dbReference type="EMBL" id="KAA6452946.1"/>
    </source>
</evidence>
<protein>
    <submittedName>
        <fullName evidence="1">Uncharacterized protein</fullName>
    </submittedName>
</protein>
<name>A0A5M8S0P8_9BACI</name>
<dbReference type="AlphaFoldDB" id="A0A5M8S0P8"/>
<proteinExistence type="predicted"/>
<sequence>MLHKKMRSAVLMTRFETVCQCLHCSMLDGRADTDDHLYHGEQIKQGKIDYRTSRSMNRQ</sequence>
<reference evidence="1 2" key="1">
    <citation type="submission" date="2018-08" db="EMBL/GenBank/DDBJ databases">
        <title>Bacillus phenotypic plasticity.</title>
        <authorList>
            <person name="Hurtado E."/>
        </authorList>
    </citation>
    <scope>NUCLEOTIDE SEQUENCE [LARGE SCALE GENOMIC DNA]</scope>
    <source>
        <strain evidence="1 2">427</strain>
    </source>
</reference>
<comment type="caution">
    <text evidence="1">The sequence shown here is derived from an EMBL/GenBank/DDBJ whole genome shotgun (WGS) entry which is preliminary data.</text>
</comment>